<dbReference type="SMART" id="SM00448">
    <property type="entry name" value="REC"/>
    <property type="match status" value="1"/>
</dbReference>
<dbReference type="SUPFAM" id="SSF52172">
    <property type="entry name" value="CheY-like"/>
    <property type="match status" value="1"/>
</dbReference>
<accession>A0A1F5VFS9</accession>
<dbReference type="PANTHER" id="PTHR44591:SF23">
    <property type="entry name" value="CHEY SUBFAMILY"/>
    <property type="match status" value="1"/>
</dbReference>
<comment type="caution">
    <text evidence="4">The sequence shown here is derived from an EMBL/GenBank/DDBJ whole genome shotgun (WGS) entry which is preliminary data.</text>
</comment>
<dbReference type="Gene3D" id="3.40.50.2300">
    <property type="match status" value="1"/>
</dbReference>
<sequence length="143" mass="16078">MSAKIFLVEDDPLMIRMYEKAFKLSGYEIEMAFDGEEAIAKLKTMDPRPTLVLLDIMMPKLSGFEVLKHIKQDPKLKAIPVVALTNLAGKEDAEKALGLGAVLYLVKSQYDPKQIVDKVKEILAGYTRKENIPEVKVKTKDII</sequence>
<proteinExistence type="predicted"/>
<feature type="domain" description="Response regulatory" evidence="3">
    <location>
        <begin position="4"/>
        <end position="122"/>
    </location>
</feature>
<dbReference type="AlphaFoldDB" id="A0A1F5VFS9"/>
<dbReference type="PANTHER" id="PTHR44591">
    <property type="entry name" value="STRESS RESPONSE REGULATOR PROTEIN 1"/>
    <property type="match status" value="1"/>
</dbReference>
<evidence type="ECO:0000256" key="2">
    <source>
        <dbReference type="PROSITE-ProRule" id="PRU00169"/>
    </source>
</evidence>
<name>A0A1F5VFS9_9BACT</name>
<dbReference type="GO" id="GO:0000160">
    <property type="term" value="P:phosphorelay signal transduction system"/>
    <property type="evidence" value="ECO:0007669"/>
    <property type="project" value="InterPro"/>
</dbReference>
<evidence type="ECO:0000313" key="5">
    <source>
        <dbReference type="Proteomes" id="UP000179251"/>
    </source>
</evidence>
<dbReference type="STRING" id="1798325.A2834_02755"/>
<evidence type="ECO:0000256" key="1">
    <source>
        <dbReference type="ARBA" id="ARBA00022553"/>
    </source>
</evidence>
<evidence type="ECO:0000259" key="3">
    <source>
        <dbReference type="PROSITE" id="PS50110"/>
    </source>
</evidence>
<gene>
    <name evidence="4" type="ORF">A2834_02755</name>
</gene>
<reference evidence="4 5" key="1">
    <citation type="journal article" date="2016" name="Nat. Commun.">
        <title>Thousands of microbial genomes shed light on interconnected biogeochemical processes in an aquifer system.</title>
        <authorList>
            <person name="Anantharaman K."/>
            <person name="Brown C.T."/>
            <person name="Hug L.A."/>
            <person name="Sharon I."/>
            <person name="Castelle C.J."/>
            <person name="Probst A.J."/>
            <person name="Thomas B.C."/>
            <person name="Singh A."/>
            <person name="Wilkins M.J."/>
            <person name="Karaoz U."/>
            <person name="Brodie E.L."/>
            <person name="Williams K.H."/>
            <person name="Hubbard S.S."/>
            <person name="Banfield J.F."/>
        </authorList>
    </citation>
    <scope>NUCLEOTIDE SEQUENCE [LARGE SCALE GENOMIC DNA]</scope>
</reference>
<feature type="modified residue" description="4-aspartylphosphate" evidence="2">
    <location>
        <position position="55"/>
    </location>
</feature>
<dbReference type="Pfam" id="PF00072">
    <property type="entry name" value="Response_reg"/>
    <property type="match status" value="1"/>
</dbReference>
<dbReference type="PROSITE" id="PS50110">
    <property type="entry name" value="RESPONSE_REGULATORY"/>
    <property type="match status" value="1"/>
</dbReference>
<dbReference type="InterPro" id="IPR001789">
    <property type="entry name" value="Sig_transdc_resp-reg_receiver"/>
</dbReference>
<dbReference type="InterPro" id="IPR050595">
    <property type="entry name" value="Bact_response_regulator"/>
</dbReference>
<organism evidence="4 5">
    <name type="scientific">Candidatus Giovannonibacteria bacterium RIFCSPHIGHO2_01_FULL_45_23</name>
    <dbReference type="NCBI Taxonomy" id="1798325"/>
    <lineage>
        <taxon>Bacteria</taxon>
        <taxon>Candidatus Giovannoniibacteriota</taxon>
    </lineage>
</organism>
<dbReference type="Proteomes" id="UP000179251">
    <property type="component" value="Unassembled WGS sequence"/>
</dbReference>
<protein>
    <recommendedName>
        <fullName evidence="3">Response regulatory domain-containing protein</fullName>
    </recommendedName>
</protein>
<evidence type="ECO:0000313" key="4">
    <source>
        <dbReference type="EMBL" id="OGF62276.1"/>
    </source>
</evidence>
<keyword evidence="1 2" id="KW-0597">Phosphoprotein</keyword>
<dbReference type="InterPro" id="IPR011006">
    <property type="entry name" value="CheY-like_superfamily"/>
</dbReference>
<dbReference type="EMBL" id="MFHD01000020">
    <property type="protein sequence ID" value="OGF62276.1"/>
    <property type="molecule type" value="Genomic_DNA"/>
</dbReference>